<dbReference type="Pfam" id="PF07958">
    <property type="entry name" value="DUF1688"/>
    <property type="match status" value="1"/>
</dbReference>
<dbReference type="OrthoDB" id="2153176at2759"/>
<gene>
    <name evidence="2" type="ORF">INT44_006063</name>
</gene>
<feature type="coiled-coil region" evidence="1">
    <location>
        <begin position="99"/>
        <end position="126"/>
    </location>
</feature>
<protein>
    <recommendedName>
        <fullName evidence="4">DUF1688-domain-containing protein</fullName>
    </recommendedName>
</protein>
<dbReference type="PANTHER" id="PTHR31687:SF3">
    <property type="entry name" value="PROTEIN URG3"/>
    <property type="match status" value="1"/>
</dbReference>
<evidence type="ECO:0000313" key="3">
    <source>
        <dbReference type="Proteomes" id="UP000612746"/>
    </source>
</evidence>
<organism evidence="2 3">
    <name type="scientific">Umbelopsis vinacea</name>
    <dbReference type="NCBI Taxonomy" id="44442"/>
    <lineage>
        <taxon>Eukaryota</taxon>
        <taxon>Fungi</taxon>
        <taxon>Fungi incertae sedis</taxon>
        <taxon>Mucoromycota</taxon>
        <taxon>Mucoromycotina</taxon>
        <taxon>Umbelopsidomycetes</taxon>
        <taxon>Umbelopsidales</taxon>
        <taxon>Umbelopsidaceae</taxon>
        <taxon>Umbelopsis</taxon>
    </lineage>
</organism>
<dbReference type="InterPro" id="IPR012469">
    <property type="entry name" value="DUF1688"/>
</dbReference>
<accession>A0A8H7UIL4</accession>
<dbReference type="Proteomes" id="UP000612746">
    <property type="component" value="Unassembled WGS sequence"/>
</dbReference>
<evidence type="ECO:0000256" key="1">
    <source>
        <dbReference type="SAM" id="Coils"/>
    </source>
</evidence>
<proteinExistence type="predicted"/>
<comment type="caution">
    <text evidence="2">The sequence shown here is derived from an EMBL/GenBank/DDBJ whole genome shotgun (WGS) entry which is preliminary data.</text>
</comment>
<dbReference type="PANTHER" id="PTHR31687">
    <property type="match status" value="1"/>
</dbReference>
<keyword evidence="3" id="KW-1185">Reference proteome</keyword>
<keyword evidence="1" id="KW-0175">Coiled coil</keyword>
<evidence type="ECO:0000313" key="2">
    <source>
        <dbReference type="EMBL" id="KAG2183082.1"/>
    </source>
</evidence>
<dbReference type="EMBL" id="JAEPRA010000007">
    <property type="protein sequence ID" value="KAG2183082.1"/>
    <property type="molecule type" value="Genomic_DNA"/>
</dbReference>
<name>A0A8H7UIL4_9FUNG</name>
<sequence>MVLHPLSRRKFSHVLTILYPFMTVSQSPEDYLRSLPSIRERCKLVYNKGHENDLHHFDIHEDRLPIVVDYVKDVIAKNYPSFDKIPPHSRWRHFDAGGHRRVQALIEQWEKENVDTEERSRRLVDLFLVAVLLDAGAGMKWSYKDQDTGDVYRRSEGLGVASYNMFKSGLFSNDPTRYPHRVDVDRLQELKTEDVSSGFQVSKENIMVGITGRAALLNRLGKAISEQTAFFPASSSGVAARPGNLIDYLLNHDTTKGRDSGHPIVQVPVLWSGIMSLGEMWPARLKLNGVQLGDVWPCDAIKSASALPDSTEHWVPFHKLSQWLTYSLLEAIEHGLGATFDGKEYLTGLPEYRNGGLLVDLGLLTLKPATYDRGITRCREKGVTVGGTHLPMFEGGDPAIVEWRALTVIYLDLIADELRKIYKLDKHTLTLAQVLEGGTWSAGRVIAAEKRPSSDPPILIESDGTIF</sequence>
<reference evidence="2" key="1">
    <citation type="submission" date="2020-12" db="EMBL/GenBank/DDBJ databases">
        <title>Metabolic potential, ecology and presence of endohyphal bacteria is reflected in genomic diversity of Mucoromycotina.</title>
        <authorList>
            <person name="Muszewska A."/>
            <person name="Okrasinska A."/>
            <person name="Steczkiewicz K."/>
            <person name="Drgas O."/>
            <person name="Orlowska M."/>
            <person name="Perlinska-Lenart U."/>
            <person name="Aleksandrzak-Piekarczyk T."/>
            <person name="Szatraj K."/>
            <person name="Zielenkiewicz U."/>
            <person name="Pilsyk S."/>
            <person name="Malc E."/>
            <person name="Mieczkowski P."/>
            <person name="Kruszewska J.S."/>
            <person name="Biernat P."/>
            <person name="Pawlowska J."/>
        </authorList>
    </citation>
    <scope>NUCLEOTIDE SEQUENCE</scope>
    <source>
        <strain evidence="2">WA0000051536</strain>
    </source>
</reference>
<dbReference type="AlphaFoldDB" id="A0A8H7UIL4"/>
<evidence type="ECO:0008006" key="4">
    <source>
        <dbReference type="Google" id="ProtNLM"/>
    </source>
</evidence>